<dbReference type="AlphaFoldDB" id="A0A8J3A8A1"/>
<dbReference type="SFLD" id="SFLDS00001">
    <property type="entry name" value="Enolase"/>
    <property type="match status" value="1"/>
</dbReference>
<dbReference type="SUPFAM" id="SSF51604">
    <property type="entry name" value="Enolase C-terminal domain-like"/>
    <property type="match status" value="1"/>
</dbReference>
<evidence type="ECO:0000256" key="5">
    <source>
        <dbReference type="ARBA" id="ARBA00029491"/>
    </source>
</evidence>
<organism evidence="8 9">
    <name type="scientific">Egicoccus halophilus</name>
    <dbReference type="NCBI Taxonomy" id="1670830"/>
    <lineage>
        <taxon>Bacteria</taxon>
        <taxon>Bacillati</taxon>
        <taxon>Actinomycetota</taxon>
        <taxon>Nitriliruptoria</taxon>
        <taxon>Egicoccales</taxon>
        <taxon>Egicoccaceae</taxon>
        <taxon>Egicoccus</taxon>
    </lineage>
</organism>
<dbReference type="UniPathway" id="UPA00079"/>
<protein>
    <recommendedName>
        <fullName evidence="5 6">o-succinylbenzoate synthase</fullName>
        <ecNumber evidence="5 6">4.2.1.113</ecNumber>
    </recommendedName>
</protein>
<dbReference type="Gene3D" id="3.30.390.10">
    <property type="entry name" value="Enolase-like, N-terminal domain"/>
    <property type="match status" value="1"/>
</dbReference>
<reference evidence="8" key="1">
    <citation type="journal article" date="2014" name="Int. J. Syst. Evol. Microbiol.">
        <title>Complete genome sequence of Corynebacterium casei LMG S-19264T (=DSM 44701T), isolated from a smear-ripened cheese.</title>
        <authorList>
            <consortium name="US DOE Joint Genome Institute (JGI-PGF)"/>
            <person name="Walter F."/>
            <person name="Albersmeier A."/>
            <person name="Kalinowski J."/>
            <person name="Ruckert C."/>
        </authorList>
    </citation>
    <scope>NUCLEOTIDE SEQUENCE</scope>
    <source>
        <strain evidence="8">CGMCC 1.14988</strain>
    </source>
</reference>
<evidence type="ECO:0000256" key="1">
    <source>
        <dbReference type="ARBA" id="ARBA00001968"/>
    </source>
</evidence>
<evidence type="ECO:0000256" key="4">
    <source>
        <dbReference type="ARBA" id="ARBA00023239"/>
    </source>
</evidence>
<proteinExistence type="predicted"/>
<keyword evidence="2" id="KW-0479">Metal-binding</keyword>
<dbReference type="PANTHER" id="PTHR48073:SF5">
    <property type="entry name" value="O-SUCCINYLBENZOATE SYNTHASE"/>
    <property type="match status" value="1"/>
</dbReference>
<dbReference type="SMART" id="SM00922">
    <property type="entry name" value="MR_MLE"/>
    <property type="match status" value="1"/>
</dbReference>
<reference evidence="8" key="2">
    <citation type="submission" date="2020-09" db="EMBL/GenBank/DDBJ databases">
        <authorList>
            <person name="Sun Q."/>
            <person name="Zhou Y."/>
        </authorList>
    </citation>
    <scope>NUCLEOTIDE SEQUENCE</scope>
    <source>
        <strain evidence="8">CGMCC 1.14988</strain>
    </source>
</reference>
<evidence type="ECO:0000313" key="9">
    <source>
        <dbReference type="Proteomes" id="UP000650511"/>
    </source>
</evidence>
<evidence type="ECO:0000256" key="2">
    <source>
        <dbReference type="ARBA" id="ARBA00022723"/>
    </source>
</evidence>
<accession>A0A8J3A8A1</accession>
<dbReference type="SFLD" id="SFLDG00180">
    <property type="entry name" value="muconate_cycloisomerase"/>
    <property type="match status" value="1"/>
</dbReference>
<dbReference type="Pfam" id="PF02746">
    <property type="entry name" value="MR_MLE_N"/>
    <property type="match status" value="1"/>
</dbReference>
<dbReference type="InterPro" id="IPR029017">
    <property type="entry name" value="Enolase-like_N"/>
</dbReference>
<dbReference type="SUPFAM" id="SSF54826">
    <property type="entry name" value="Enolase N-terminal domain-like"/>
    <property type="match status" value="1"/>
</dbReference>
<keyword evidence="3" id="KW-0460">Magnesium</keyword>
<sequence length="378" mass="40283">MSAALPAVTVERLELVRVSLPLVTPFRTSFGVQHERDALLVHVRAREAQGWGECVTPAAPVYSEEYTGGAAHVLEHQLVPRLLAPGRTLRAEDVGLRLAGVRGHRMARAALESALLDAQLRAAGRSLAVHLGATRDRVAAGVSVGIPDGGIPELLEQVEGYLDAGYVRVKAKVARGSDVAPMQALRTRFGARLRLQVDANAGYDPDTPADVAALDALDELGLLQIEQPFAPDRLLAHAAHAARWRTPVCLDESITDAARAVEALALRACRIVNVKPGRVGGPFETVRIHDACRDRGIPVWCGGMLETGIGRALNVAVAAMPGFELPGDTSASDRYFREDLTDPFVLVDGHLAVPTTPGIGREPRDEVLATATRLPLAG</sequence>
<dbReference type="EMBL" id="BMHA01000006">
    <property type="protein sequence ID" value="GGI06292.1"/>
    <property type="molecule type" value="Genomic_DNA"/>
</dbReference>
<dbReference type="GO" id="GO:0009234">
    <property type="term" value="P:menaquinone biosynthetic process"/>
    <property type="evidence" value="ECO:0007669"/>
    <property type="project" value="UniProtKB-UniRule"/>
</dbReference>
<feature type="domain" description="Mandelate racemase/muconate lactonizing enzyme C-terminal" evidence="7">
    <location>
        <begin position="151"/>
        <end position="247"/>
    </location>
</feature>
<evidence type="ECO:0000256" key="3">
    <source>
        <dbReference type="ARBA" id="ARBA00022842"/>
    </source>
</evidence>
<dbReference type="Pfam" id="PF13378">
    <property type="entry name" value="MR_MLE_C"/>
    <property type="match status" value="1"/>
</dbReference>
<dbReference type="SFLD" id="SFLDF00009">
    <property type="entry name" value="o-succinylbenzoate_synthase"/>
    <property type="match status" value="1"/>
</dbReference>
<gene>
    <name evidence="8" type="primary">menC</name>
    <name evidence="8" type="ORF">GCM10011354_18360</name>
</gene>
<comment type="cofactor">
    <cofactor evidence="1">
        <name>a divalent metal cation</name>
        <dbReference type="ChEBI" id="CHEBI:60240"/>
    </cofactor>
</comment>
<evidence type="ECO:0000259" key="7">
    <source>
        <dbReference type="SMART" id="SM00922"/>
    </source>
</evidence>
<dbReference type="InterPro" id="IPR029065">
    <property type="entry name" value="Enolase_C-like"/>
</dbReference>
<dbReference type="GO" id="GO:0043748">
    <property type="term" value="F:O-succinylbenzoate synthase activity"/>
    <property type="evidence" value="ECO:0007669"/>
    <property type="project" value="UniProtKB-EC"/>
</dbReference>
<keyword evidence="4" id="KW-0456">Lyase</keyword>
<dbReference type="InterPro" id="IPR013342">
    <property type="entry name" value="Mandelate_racemase_C"/>
</dbReference>
<dbReference type="Gene3D" id="3.20.20.120">
    <property type="entry name" value="Enolase-like C-terminal domain"/>
    <property type="match status" value="1"/>
</dbReference>
<dbReference type="InterPro" id="IPR036849">
    <property type="entry name" value="Enolase-like_C_sf"/>
</dbReference>
<evidence type="ECO:0000313" key="8">
    <source>
        <dbReference type="EMBL" id="GGI06292.1"/>
    </source>
</evidence>
<dbReference type="GO" id="GO:0046872">
    <property type="term" value="F:metal ion binding"/>
    <property type="evidence" value="ECO:0007669"/>
    <property type="project" value="UniProtKB-KW"/>
</dbReference>
<dbReference type="GO" id="GO:0016854">
    <property type="term" value="F:racemase and epimerase activity"/>
    <property type="evidence" value="ECO:0007669"/>
    <property type="project" value="UniProtKB-ARBA"/>
</dbReference>
<dbReference type="InterPro" id="IPR010197">
    <property type="entry name" value="OSBS/NAAAR"/>
</dbReference>
<dbReference type="EC" id="4.2.1.113" evidence="5 6"/>
<comment type="caution">
    <text evidence="8">The sequence shown here is derived from an EMBL/GenBank/DDBJ whole genome shotgun (WGS) entry which is preliminary data.</text>
</comment>
<evidence type="ECO:0000256" key="6">
    <source>
        <dbReference type="NCBIfam" id="TIGR01928"/>
    </source>
</evidence>
<dbReference type="PANTHER" id="PTHR48073">
    <property type="entry name" value="O-SUCCINYLBENZOATE SYNTHASE-RELATED"/>
    <property type="match status" value="1"/>
</dbReference>
<name>A0A8J3A8A1_9ACTN</name>
<dbReference type="NCBIfam" id="TIGR01928">
    <property type="entry name" value="menC_lowGC_arch"/>
    <property type="match status" value="1"/>
</dbReference>
<dbReference type="Proteomes" id="UP000650511">
    <property type="component" value="Unassembled WGS sequence"/>
</dbReference>
<dbReference type="UniPathway" id="UPA01057">
    <property type="reaction ID" value="UER00165"/>
</dbReference>
<dbReference type="InterPro" id="IPR013341">
    <property type="entry name" value="Mandelate_racemase_N_dom"/>
</dbReference>
<keyword evidence="9" id="KW-1185">Reference proteome</keyword>